<dbReference type="Proteomes" id="UP000553193">
    <property type="component" value="Unassembled WGS sequence"/>
</dbReference>
<gene>
    <name evidence="2" type="ORF">GGQ83_001370</name>
</gene>
<dbReference type="NCBIfam" id="NF004795">
    <property type="entry name" value="PRK06143.1"/>
    <property type="match status" value="1"/>
</dbReference>
<dbReference type="GO" id="GO:0003824">
    <property type="term" value="F:catalytic activity"/>
    <property type="evidence" value="ECO:0007669"/>
    <property type="project" value="UniProtKB-ARBA"/>
</dbReference>
<dbReference type="AlphaFoldDB" id="A0A840ABP5"/>
<sequence>MSRIAIEERGDIRHVIVANDAKLNTLNSPLLEALAGAFEVGPETRAVVLAGEGPRAFIGGADIREMGAITTPEGGRAFITRVHRVSAAIRACRVPVIARIQGWCLGAGMEIAAACDMRLASTAAKFGMPEVRVGIPSVVEAALLPGLIGWGRTRRLLLLAETIDAATAEAWGFCERVVAPEALDAALTEWLDLLREAGPRAIADQKALIRAWEDLPLSQAIAAGIPAFARAFETDEPGRMMGQFLSRKR</sequence>
<dbReference type="Pfam" id="PF00378">
    <property type="entry name" value="ECH_1"/>
    <property type="match status" value="1"/>
</dbReference>
<dbReference type="CDD" id="cd06558">
    <property type="entry name" value="crotonase-like"/>
    <property type="match status" value="1"/>
</dbReference>
<dbReference type="InterPro" id="IPR029045">
    <property type="entry name" value="ClpP/crotonase-like_dom_sf"/>
</dbReference>
<dbReference type="InterPro" id="IPR001753">
    <property type="entry name" value="Enoyl-CoA_hydra/iso"/>
</dbReference>
<dbReference type="GO" id="GO:0008300">
    <property type="term" value="P:isoprenoid catabolic process"/>
    <property type="evidence" value="ECO:0007669"/>
    <property type="project" value="TreeGrafter"/>
</dbReference>
<evidence type="ECO:0000313" key="3">
    <source>
        <dbReference type="Proteomes" id="UP000553193"/>
    </source>
</evidence>
<evidence type="ECO:0000256" key="1">
    <source>
        <dbReference type="ARBA" id="ARBA00005254"/>
    </source>
</evidence>
<dbReference type="PANTHER" id="PTHR42964">
    <property type="entry name" value="ENOYL-COA HYDRATASE"/>
    <property type="match status" value="1"/>
</dbReference>
<comment type="caution">
    <text evidence="2">The sequence shown here is derived from an EMBL/GenBank/DDBJ whole genome shotgun (WGS) entry which is preliminary data.</text>
</comment>
<dbReference type="PANTHER" id="PTHR42964:SF1">
    <property type="entry name" value="POLYKETIDE BIOSYNTHESIS ENOYL-COA HYDRATASE PKSH-RELATED"/>
    <property type="match status" value="1"/>
</dbReference>
<dbReference type="Gene3D" id="3.90.226.10">
    <property type="entry name" value="2-enoyl-CoA Hydratase, Chain A, domain 1"/>
    <property type="match status" value="1"/>
</dbReference>
<dbReference type="EMBL" id="JACIDJ010000002">
    <property type="protein sequence ID" value="MBB3897933.1"/>
    <property type="molecule type" value="Genomic_DNA"/>
</dbReference>
<dbReference type="InterPro" id="IPR051683">
    <property type="entry name" value="Enoyl-CoA_Hydratase/Isomerase"/>
</dbReference>
<organism evidence="2 3">
    <name type="scientific">Roseococcus suduntuyensis</name>
    <dbReference type="NCBI Taxonomy" id="455361"/>
    <lineage>
        <taxon>Bacteria</taxon>
        <taxon>Pseudomonadati</taxon>
        <taxon>Pseudomonadota</taxon>
        <taxon>Alphaproteobacteria</taxon>
        <taxon>Acetobacterales</taxon>
        <taxon>Roseomonadaceae</taxon>
        <taxon>Roseococcus</taxon>
    </lineage>
</organism>
<dbReference type="RefSeq" id="WP_184383046.1">
    <property type="nucleotide sequence ID" value="NZ_JACIDJ010000002.1"/>
</dbReference>
<comment type="similarity">
    <text evidence="1">Belongs to the enoyl-CoA hydratase/isomerase family.</text>
</comment>
<accession>A0A840ABP5</accession>
<name>A0A840ABP5_9PROT</name>
<protein>
    <submittedName>
        <fullName evidence="2">Enoyl-CoA hydratase/carnithine racemase</fullName>
    </submittedName>
</protein>
<reference evidence="2 3" key="1">
    <citation type="submission" date="2020-08" db="EMBL/GenBank/DDBJ databases">
        <title>Genomic Encyclopedia of Type Strains, Phase IV (KMG-IV): sequencing the most valuable type-strain genomes for metagenomic binning, comparative biology and taxonomic classification.</title>
        <authorList>
            <person name="Goeker M."/>
        </authorList>
    </citation>
    <scope>NUCLEOTIDE SEQUENCE [LARGE SCALE GENOMIC DNA]</scope>
    <source>
        <strain evidence="2 3">DSM 19979</strain>
    </source>
</reference>
<evidence type="ECO:0000313" key="2">
    <source>
        <dbReference type="EMBL" id="MBB3897933.1"/>
    </source>
</evidence>
<dbReference type="SUPFAM" id="SSF52096">
    <property type="entry name" value="ClpP/crotonase"/>
    <property type="match status" value="1"/>
</dbReference>
<keyword evidence="3" id="KW-1185">Reference proteome</keyword>
<proteinExistence type="inferred from homology"/>